<dbReference type="SUPFAM" id="SSF56784">
    <property type="entry name" value="HAD-like"/>
    <property type="match status" value="1"/>
</dbReference>
<feature type="compositionally biased region" description="Acidic residues" evidence="4">
    <location>
        <begin position="81"/>
        <end position="91"/>
    </location>
</feature>
<dbReference type="PANTHER" id="PTHR42896">
    <property type="entry name" value="XYLULOSE-1,5-BISPHOSPHATE (XUBP) PHOSPHATASE"/>
    <property type="match status" value="1"/>
</dbReference>
<dbReference type="InterPro" id="IPR023198">
    <property type="entry name" value="PGP-like_dom2"/>
</dbReference>
<evidence type="ECO:0000256" key="3">
    <source>
        <dbReference type="ARBA" id="ARBA00061496"/>
    </source>
</evidence>
<evidence type="ECO:0000313" key="6">
    <source>
        <dbReference type="EMBL" id="BAJ84811.1"/>
    </source>
</evidence>
<keyword evidence="2" id="KW-0378">Hydrolase</keyword>
<dbReference type="Gene3D" id="3.40.50.1000">
    <property type="entry name" value="HAD superfamily/HAD-like"/>
    <property type="match status" value="1"/>
</dbReference>
<dbReference type="GO" id="GO:0016787">
    <property type="term" value="F:hydrolase activity"/>
    <property type="evidence" value="ECO:0007669"/>
    <property type="project" value="UniProtKB-KW"/>
</dbReference>
<dbReference type="CDD" id="cd16617">
    <property type="entry name" value="mRING-HC-C4C4_CesA"/>
    <property type="match status" value="1"/>
</dbReference>
<name>F2CPP0_HORVV</name>
<dbReference type="SFLD" id="SFLDG01135">
    <property type="entry name" value="C1.5.6:_HAD__Beta-PGM__Phospha"/>
    <property type="match status" value="1"/>
</dbReference>
<dbReference type="SFLD" id="SFLDF00035">
    <property type="entry name" value="phosphoglycolate_phosphatase"/>
    <property type="match status" value="1"/>
</dbReference>
<reference evidence="6" key="1">
    <citation type="journal article" date="2011" name="Plant Physiol.">
        <title>Comprehensive sequence analysis of 24,783 barley full-length cDNAs derived from 12 clone libraries.</title>
        <authorList>
            <person name="Matsumoto T."/>
            <person name="Tanaka T."/>
            <person name="Sakai H."/>
            <person name="Amano N."/>
            <person name="Kanamori H."/>
            <person name="Kurita K."/>
            <person name="Kikuta A."/>
            <person name="Kamiya K."/>
            <person name="Yamamoto M."/>
            <person name="Ikawa H."/>
            <person name="Fujii N."/>
            <person name="Hori K."/>
            <person name="Itoh T."/>
            <person name="Sato K."/>
        </authorList>
    </citation>
    <scope>NUCLEOTIDE SEQUENCE</scope>
    <source>
        <tissue evidence="6">Leaf</tissue>
    </source>
</reference>
<dbReference type="Pfam" id="PF14569">
    <property type="entry name" value="zf-UDP"/>
    <property type="match status" value="1"/>
</dbReference>
<comment type="similarity">
    <text evidence="3">Belongs to the HAD-like hydrolase superfamily. DOG/GPP family.</text>
</comment>
<dbReference type="PANTHER" id="PTHR42896:SF2">
    <property type="entry name" value="CBBY-LIKE PROTEIN"/>
    <property type="match status" value="1"/>
</dbReference>
<evidence type="ECO:0000259" key="5">
    <source>
        <dbReference type="Pfam" id="PF14569"/>
    </source>
</evidence>
<dbReference type="AlphaFoldDB" id="F2CPP0"/>
<dbReference type="EMBL" id="AK353592">
    <property type="protein sequence ID" value="BAJ84811.1"/>
    <property type="molecule type" value="mRNA"/>
</dbReference>
<dbReference type="InterPro" id="IPR044999">
    <property type="entry name" value="CbbY-like"/>
</dbReference>
<dbReference type="InterPro" id="IPR013083">
    <property type="entry name" value="Znf_RING/FYVE/PHD"/>
</dbReference>
<dbReference type="SUPFAM" id="SSF57850">
    <property type="entry name" value="RING/U-box"/>
    <property type="match status" value="1"/>
</dbReference>
<sequence length="639" mass="68849">MDGDADALKSGRHGAGDVCQICADSLGTTVDGEVFTACDVCRFPVCRPCYEHERKEGTQACLQCKTKYKRHKGSPAIRGEEGDDTDADDGSDFNYPASGTEDQKQKIADRMRSWRMNTGGSGNVGHPKYDSGEIGLSKYDSGEIPRGYVPSVTNSQMSGEIPGASPDHHMMSPTGNISRRAPFPYVNHSPNPSREFSGSIGNVAWKERVDGWKMKQDKGAIPMTNGTSIAPSEGRAATDIDASTEYNMEDALLNDETRQPLSRKVPIASSKINPYRMVIVLRLVVLSIFLHYRLTNPVRNAYPLWLLLALSTSFPAQMNAMAATAAATASTSLPARTFSSARPVAWTAARCLPRRTGGGSTLSPSALRFSAGITRRAEAARASAAGAGGAPAAALPAALLFDCDGVLVDTEKDGHRISFNETFAERELGVSWDVELYGELLKIGGGKERMTAYFNKTEWPAKAPKTDEERKEFVASLHKRKTELFMVLIEKKLLPLRPGVQRLIDEALGKGVKVAVCSTSNEKAVSAIVSCLLGPDRAEKITIFAGDVVPRKKPDPAIYLLAATTLEVDPSSCVVVEDSNIGLSAAKAAGMKCIVTKSGYTADEDFVIADAVFDCIGDPPEGRFDLEFCANLLQKQFVS</sequence>
<evidence type="ECO:0000256" key="1">
    <source>
        <dbReference type="ARBA" id="ARBA00022723"/>
    </source>
</evidence>
<dbReference type="NCBIfam" id="TIGR01509">
    <property type="entry name" value="HAD-SF-IA-v3"/>
    <property type="match status" value="1"/>
</dbReference>
<keyword evidence="1" id="KW-0479">Metal-binding</keyword>
<dbReference type="SFLD" id="SFLDS00003">
    <property type="entry name" value="Haloacid_Dehalogenase"/>
    <property type="match status" value="1"/>
</dbReference>
<dbReference type="InterPro" id="IPR006439">
    <property type="entry name" value="HAD-SF_hydro_IA"/>
</dbReference>
<proteinExistence type="evidence at transcript level"/>
<dbReference type="InterPro" id="IPR036412">
    <property type="entry name" value="HAD-like_sf"/>
</dbReference>
<dbReference type="InterPro" id="IPR023214">
    <property type="entry name" value="HAD_sf"/>
</dbReference>
<feature type="region of interest" description="Disordered" evidence="4">
    <location>
        <begin position="72"/>
        <end position="107"/>
    </location>
</feature>
<dbReference type="CDD" id="cd07528">
    <property type="entry name" value="HAD_CbbY-like"/>
    <property type="match status" value="1"/>
</dbReference>
<dbReference type="InterPro" id="IPR027934">
    <property type="entry name" value="CES_Znf_RING"/>
</dbReference>
<feature type="domain" description="Cellulose synthase RING-type zinc finger" evidence="5">
    <location>
        <begin position="12"/>
        <end position="84"/>
    </location>
</feature>
<dbReference type="FunFam" id="3.40.50.1000:FF:000036">
    <property type="entry name" value="HAD family hydrolase"/>
    <property type="match status" value="1"/>
</dbReference>
<dbReference type="Gene3D" id="1.10.150.240">
    <property type="entry name" value="Putative phosphatase, domain 2"/>
    <property type="match status" value="1"/>
</dbReference>
<evidence type="ECO:0000256" key="4">
    <source>
        <dbReference type="SAM" id="MobiDB-lite"/>
    </source>
</evidence>
<evidence type="ECO:0000256" key="2">
    <source>
        <dbReference type="ARBA" id="ARBA00022801"/>
    </source>
</evidence>
<dbReference type="GO" id="GO:0046872">
    <property type="term" value="F:metal ion binding"/>
    <property type="evidence" value="ECO:0007669"/>
    <property type="project" value="UniProtKB-KW"/>
</dbReference>
<dbReference type="Gene3D" id="3.30.40.10">
    <property type="entry name" value="Zinc/RING finger domain, C3HC4 (zinc finger)"/>
    <property type="match status" value="1"/>
</dbReference>
<dbReference type="SFLD" id="SFLDG01129">
    <property type="entry name" value="C1.5:_HAD__Beta-PGM__Phosphata"/>
    <property type="match status" value="1"/>
</dbReference>
<protein>
    <submittedName>
        <fullName evidence="6">Predicted protein</fullName>
    </submittedName>
</protein>
<organism evidence="6">
    <name type="scientific">Hordeum vulgare subsp. vulgare</name>
    <name type="common">Domesticated barley</name>
    <dbReference type="NCBI Taxonomy" id="112509"/>
    <lineage>
        <taxon>Eukaryota</taxon>
        <taxon>Viridiplantae</taxon>
        <taxon>Streptophyta</taxon>
        <taxon>Embryophyta</taxon>
        <taxon>Tracheophyta</taxon>
        <taxon>Spermatophyta</taxon>
        <taxon>Magnoliopsida</taxon>
        <taxon>Liliopsida</taxon>
        <taxon>Poales</taxon>
        <taxon>Poaceae</taxon>
        <taxon>BOP clade</taxon>
        <taxon>Pooideae</taxon>
        <taxon>Triticodae</taxon>
        <taxon>Triticeae</taxon>
        <taxon>Hordeinae</taxon>
        <taxon>Hordeum</taxon>
    </lineage>
</organism>
<dbReference type="Pfam" id="PF00702">
    <property type="entry name" value="Hydrolase"/>
    <property type="match status" value="1"/>
</dbReference>
<accession>F2CPP0</accession>